<organism evidence="2 3">
    <name type="scientific">Hanamia caeni</name>
    <dbReference type="NCBI Taxonomy" id="2294116"/>
    <lineage>
        <taxon>Bacteria</taxon>
        <taxon>Pseudomonadati</taxon>
        <taxon>Bacteroidota</taxon>
        <taxon>Chitinophagia</taxon>
        <taxon>Chitinophagales</taxon>
        <taxon>Chitinophagaceae</taxon>
        <taxon>Hanamia</taxon>
    </lineage>
</organism>
<dbReference type="InterPro" id="IPR011047">
    <property type="entry name" value="Quinoprotein_ADH-like_sf"/>
</dbReference>
<feature type="chain" id="PRO_5018099103" evidence="1">
    <location>
        <begin position="23"/>
        <end position="736"/>
    </location>
</feature>
<proteinExistence type="predicted"/>
<protein>
    <submittedName>
        <fullName evidence="2">Uncharacterized protein</fullName>
    </submittedName>
</protein>
<sequence>MLIKKRKSVFLLVIFTSLSVISQSQIPQHKDKPFIQDYSIKYLSNDGDGQLLKVVSDRNGYIQLLSSKGLLRPRAGQFLFPGALVKDEQDKQTSDKKIAGIATYQDQLVYIDNQAVLSNAWAGKLFSKHSLPGANIFAGGDNFTFLISDGSKLVLLKDSRQLWEGSLSGEKIKDIKFDKSNKVFWILSDESVSFFSPTNNQLRSIYKGDNLTCIEPANGMLFVGTTDGYFKIDGKTKKQTGDILKKMPWPEITAIAYIDSTLWFGSTWGAMQLRKDGKYKYYASKRWIPSDSVISIAKGPENSVLVLTTKGLGQIYFKEMTLHDKAAFFEKQVRERHIRLGFNATVVNMKNGDVTTGSMEDSDNDGLWTSMYLAGEAFNYAVTKSPYALQNLKESLEAMERLYTINPVPGFPSRSFERRGYKFDDEAWRRAEDPEWDWKSTTSSDEAIGHIFAFGVIAELVDDKDLRQKAVMLIDTLMSTIVKNDFYLIDWDGKPTRWGRWNPEYVNARPENVGDRKINSSNIIAMLQTAYHFTKKEKYKKAAFYLMNEHGYLKNLMQPMKDIGHAPADADELSKDLSEGWNHSDDEMYFCGYWGLYRYAFNDTLKADFKKAILDHWQIERPEKEGLWNIMTALTGTKNFDLNEAIWYLQKYPLDLINWTEKNSQRKDIEFIEPNFRRQTIKEVLPPDELRIARHNANRFDLDGGNDGRSEYSAGDIWLLPYWMGRYLKVISAPIK</sequence>
<feature type="signal peptide" evidence="1">
    <location>
        <begin position="1"/>
        <end position="22"/>
    </location>
</feature>
<dbReference type="Gene3D" id="2.130.10.10">
    <property type="entry name" value="YVTN repeat-like/Quinoprotein amine dehydrogenase"/>
    <property type="match status" value="1"/>
</dbReference>
<dbReference type="AlphaFoldDB" id="A0A3M9NKL6"/>
<dbReference type="EMBL" id="RJJR01000004">
    <property type="protein sequence ID" value="RNI37887.1"/>
    <property type="molecule type" value="Genomic_DNA"/>
</dbReference>
<evidence type="ECO:0000256" key="1">
    <source>
        <dbReference type="SAM" id="SignalP"/>
    </source>
</evidence>
<evidence type="ECO:0000313" key="3">
    <source>
        <dbReference type="Proteomes" id="UP000267223"/>
    </source>
</evidence>
<dbReference type="OrthoDB" id="610763at2"/>
<dbReference type="Proteomes" id="UP000267223">
    <property type="component" value="Unassembled WGS sequence"/>
</dbReference>
<dbReference type="InterPro" id="IPR015943">
    <property type="entry name" value="WD40/YVTN_repeat-like_dom_sf"/>
</dbReference>
<dbReference type="RefSeq" id="WP_123119876.1">
    <property type="nucleotide sequence ID" value="NZ_RJJR01000004.1"/>
</dbReference>
<evidence type="ECO:0000313" key="2">
    <source>
        <dbReference type="EMBL" id="RNI37887.1"/>
    </source>
</evidence>
<keyword evidence="1" id="KW-0732">Signal</keyword>
<keyword evidence="3" id="KW-1185">Reference proteome</keyword>
<reference evidence="2 3" key="1">
    <citation type="submission" date="2018-11" db="EMBL/GenBank/DDBJ databases">
        <title>Draft genome sequence of Ferruginibacter sp. BO-59.</title>
        <authorList>
            <person name="Im W.T."/>
        </authorList>
    </citation>
    <scope>NUCLEOTIDE SEQUENCE [LARGE SCALE GENOMIC DNA]</scope>
    <source>
        <strain evidence="2 3">BO-59</strain>
    </source>
</reference>
<accession>A0A3M9NKL6</accession>
<gene>
    <name evidence="2" type="ORF">EFY79_06495</name>
</gene>
<name>A0A3M9NKL6_9BACT</name>
<comment type="caution">
    <text evidence="2">The sequence shown here is derived from an EMBL/GenBank/DDBJ whole genome shotgun (WGS) entry which is preliminary data.</text>
</comment>
<dbReference type="SUPFAM" id="SSF50998">
    <property type="entry name" value="Quinoprotein alcohol dehydrogenase-like"/>
    <property type="match status" value="1"/>
</dbReference>